<feature type="transmembrane region" description="Helical" evidence="1">
    <location>
        <begin position="21"/>
        <end position="44"/>
    </location>
</feature>
<evidence type="ECO:0000313" key="3">
    <source>
        <dbReference type="Proteomes" id="UP000242972"/>
    </source>
</evidence>
<organism evidence="2 3">
    <name type="scientific">Sulfobacillus benefaciens</name>
    <dbReference type="NCBI Taxonomy" id="453960"/>
    <lineage>
        <taxon>Bacteria</taxon>
        <taxon>Bacillati</taxon>
        <taxon>Bacillota</taxon>
        <taxon>Clostridia</taxon>
        <taxon>Eubacteriales</taxon>
        <taxon>Clostridiales Family XVII. Incertae Sedis</taxon>
        <taxon>Sulfobacillus</taxon>
    </lineage>
</organism>
<evidence type="ECO:0000313" key="2">
    <source>
        <dbReference type="EMBL" id="PSR26205.1"/>
    </source>
</evidence>
<reference evidence="2 3" key="1">
    <citation type="journal article" date="2014" name="BMC Genomics">
        <title>Comparison of environmental and isolate Sulfobacillus genomes reveals diverse carbon, sulfur, nitrogen, and hydrogen metabolisms.</title>
        <authorList>
            <person name="Justice N.B."/>
            <person name="Norman A."/>
            <person name="Brown C.T."/>
            <person name="Singh A."/>
            <person name="Thomas B.C."/>
            <person name="Banfield J.F."/>
        </authorList>
    </citation>
    <scope>NUCLEOTIDE SEQUENCE [LARGE SCALE GENOMIC DNA]</scope>
    <source>
        <strain evidence="2">AMDSBA4</strain>
    </source>
</reference>
<protein>
    <submittedName>
        <fullName evidence="2">Uncharacterized protein</fullName>
    </submittedName>
</protein>
<keyword evidence="1" id="KW-0812">Transmembrane</keyword>
<name>A0A2T2WVE7_9FIRM</name>
<keyword evidence="1" id="KW-0472">Membrane</keyword>
<gene>
    <name evidence="2" type="ORF">C7B46_20165</name>
</gene>
<dbReference type="EMBL" id="PXYW01000130">
    <property type="protein sequence ID" value="PSR26205.1"/>
    <property type="molecule type" value="Genomic_DNA"/>
</dbReference>
<dbReference type="Proteomes" id="UP000242972">
    <property type="component" value="Unassembled WGS sequence"/>
</dbReference>
<proteinExistence type="predicted"/>
<feature type="transmembrane region" description="Helical" evidence="1">
    <location>
        <begin position="50"/>
        <end position="71"/>
    </location>
</feature>
<keyword evidence="1" id="KW-1133">Transmembrane helix</keyword>
<accession>A0A2T2WVE7</accession>
<dbReference type="AlphaFoldDB" id="A0A2T2WVE7"/>
<evidence type="ECO:0000256" key="1">
    <source>
        <dbReference type="SAM" id="Phobius"/>
    </source>
</evidence>
<comment type="caution">
    <text evidence="2">The sequence shown here is derived from an EMBL/GenBank/DDBJ whole genome shotgun (WGS) entry which is preliminary data.</text>
</comment>
<sequence>MPERPILPDLDPRTDAHIIGNLALPGFLLLLVGATIIVLVGMLIGPLIIGIVWSLGISILVAIVWSIWIIVDGPAQMIRTYRWKQRHQVHSVLPGLPMPFSAGQEADPLWTSHGITWAMALLTLPPTTLLEPDAMTAWHQRLAQALRVAMAHGILIDIRSTQLPGSNIVPTEAVENPTIQARWQWWIQTIGPRSVISLVTVRMGWASAQRDPAWIHFQSVEQAWAAMPGPGQWQWLSALSTRDLVNASANPPDTYGHWVHSVLNQIASEPSLEVIESTTSMSKGGIRRKARIL</sequence>